<dbReference type="OrthoDB" id="9809450at2"/>
<dbReference type="InterPro" id="IPR003593">
    <property type="entry name" value="AAA+_ATPase"/>
</dbReference>
<name>Q1MP44_LAWIP</name>
<keyword evidence="7" id="KW-0472">Membrane</keyword>
<dbReference type="AlphaFoldDB" id="Q1MP44"/>
<evidence type="ECO:0000256" key="6">
    <source>
        <dbReference type="ARBA" id="ARBA00022967"/>
    </source>
</evidence>
<dbReference type="CDD" id="cd03225">
    <property type="entry name" value="ABC_cobalt_CbiO_domain1"/>
    <property type="match status" value="1"/>
</dbReference>
<dbReference type="PROSITE" id="PS50893">
    <property type="entry name" value="ABC_TRANSPORTER_2"/>
    <property type="match status" value="1"/>
</dbReference>
<accession>Q1MP44</accession>
<keyword evidence="5" id="KW-0067">ATP-binding</keyword>
<evidence type="ECO:0000313" key="10">
    <source>
        <dbReference type="Proteomes" id="UP000002430"/>
    </source>
</evidence>
<evidence type="ECO:0000259" key="8">
    <source>
        <dbReference type="PROSITE" id="PS50893"/>
    </source>
</evidence>
<dbReference type="GO" id="GO:0005524">
    <property type="term" value="F:ATP binding"/>
    <property type="evidence" value="ECO:0007669"/>
    <property type="project" value="UniProtKB-KW"/>
</dbReference>
<dbReference type="SMART" id="SM00382">
    <property type="entry name" value="AAA"/>
    <property type="match status" value="1"/>
</dbReference>
<reference evidence="9 10" key="1">
    <citation type="submission" date="2005-11" db="EMBL/GenBank/DDBJ databases">
        <title>The complete genome sequence of Lawsonia intracellularis: the causative agent of proliferative enteropathy.</title>
        <authorList>
            <person name="Kaur K."/>
            <person name="Zhang Q."/>
            <person name="Beckler D."/>
            <person name="Munir S."/>
            <person name="Li L."/>
            <person name="Kinsley K."/>
            <person name="Herron L."/>
            <person name="Peterson A."/>
            <person name="May B."/>
            <person name="Singh S."/>
            <person name="Gebhart C."/>
            <person name="Kapur V."/>
        </authorList>
    </citation>
    <scope>NUCLEOTIDE SEQUENCE [LARGE SCALE GENOMIC DNA]</scope>
    <source>
        <strain evidence="9 10">PHE/MN1-00</strain>
    </source>
</reference>
<evidence type="ECO:0000256" key="5">
    <source>
        <dbReference type="ARBA" id="ARBA00022840"/>
    </source>
</evidence>
<evidence type="ECO:0000256" key="4">
    <source>
        <dbReference type="ARBA" id="ARBA00022741"/>
    </source>
</evidence>
<dbReference type="Proteomes" id="UP000002430">
    <property type="component" value="Chromosome"/>
</dbReference>
<keyword evidence="3" id="KW-1003">Cell membrane</keyword>
<dbReference type="GO" id="GO:0016887">
    <property type="term" value="F:ATP hydrolysis activity"/>
    <property type="evidence" value="ECO:0007669"/>
    <property type="project" value="InterPro"/>
</dbReference>
<dbReference type="Gene3D" id="3.40.50.300">
    <property type="entry name" value="P-loop containing nucleotide triphosphate hydrolases"/>
    <property type="match status" value="1"/>
</dbReference>
<protein>
    <submittedName>
        <fullName evidence="9">ABC-type cobalt transport system, ATPase component</fullName>
    </submittedName>
</protein>
<dbReference type="GO" id="GO:0043190">
    <property type="term" value="C:ATP-binding cassette (ABC) transporter complex"/>
    <property type="evidence" value="ECO:0007669"/>
    <property type="project" value="TreeGrafter"/>
</dbReference>
<dbReference type="PROSITE" id="PS00211">
    <property type="entry name" value="ABC_TRANSPORTER_1"/>
    <property type="match status" value="1"/>
</dbReference>
<keyword evidence="4" id="KW-0547">Nucleotide-binding</keyword>
<dbReference type="PANTHER" id="PTHR43553:SF27">
    <property type="entry name" value="ENERGY-COUPLING FACTOR TRANSPORTER ATP-BINDING PROTEIN ECFA2"/>
    <property type="match status" value="1"/>
</dbReference>
<dbReference type="STRING" id="363253.LI1179"/>
<dbReference type="InterPro" id="IPR003439">
    <property type="entry name" value="ABC_transporter-like_ATP-bd"/>
</dbReference>
<evidence type="ECO:0000256" key="7">
    <source>
        <dbReference type="ARBA" id="ARBA00023136"/>
    </source>
</evidence>
<dbReference type="PANTHER" id="PTHR43553">
    <property type="entry name" value="HEAVY METAL TRANSPORTER"/>
    <property type="match status" value="1"/>
</dbReference>
<dbReference type="eggNOG" id="COG1122">
    <property type="taxonomic scope" value="Bacteria"/>
</dbReference>
<keyword evidence="2" id="KW-0813">Transport</keyword>
<comment type="subcellular location">
    <subcellularLocation>
        <location evidence="1">Cell membrane</location>
        <topology evidence="1">Peripheral membrane protein</topology>
    </subcellularLocation>
</comment>
<dbReference type="InterPro" id="IPR017871">
    <property type="entry name" value="ABC_transporter-like_CS"/>
</dbReference>
<feature type="domain" description="ABC transporter" evidence="8">
    <location>
        <begin position="2"/>
        <end position="232"/>
    </location>
</feature>
<proteinExistence type="predicted"/>
<dbReference type="SUPFAM" id="SSF52540">
    <property type="entry name" value="P-loop containing nucleoside triphosphate hydrolases"/>
    <property type="match status" value="1"/>
</dbReference>
<evidence type="ECO:0000256" key="1">
    <source>
        <dbReference type="ARBA" id="ARBA00004202"/>
    </source>
</evidence>
<keyword evidence="10" id="KW-1185">Reference proteome</keyword>
<dbReference type="InterPro" id="IPR027417">
    <property type="entry name" value="P-loop_NTPase"/>
</dbReference>
<gene>
    <name evidence="9" type="primary">cbiO</name>
    <name evidence="9" type="ordered locus">LI1179</name>
</gene>
<dbReference type="EMBL" id="AM180252">
    <property type="protein sequence ID" value="CAJ55233.1"/>
    <property type="molecule type" value="Genomic_DNA"/>
</dbReference>
<evidence type="ECO:0000256" key="3">
    <source>
        <dbReference type="ARBA" id="ARBA00022475"/>
    </source>
</evidence>
<dbReference type="Pfam" id="PF00005">
    <property type="entry name" value="ABC_tran"/>
    <property type="match status" value="1"/>
</dbReference>
<dbReference type="KEGG" id="lip:LI1179"/>
<evidence type="ECO:0000256" key="2">
    <source>
        <dbReference type="ARBA" id="ARBA00022448"/>
    </source>
</evidence>
<organism evidence="9 10">
    <name type="scientific">Lawsonia intracellularis (strain PHE/MN1-00)</name>
    <dbReference type="NCBI Taxonomy" id="363253"/>
    <lineage>
        <taxon>Bacteria</taxon>
        <taxon>Pseudomonadati</taxon>
        <taxon>Thermodesulfobacteriota</taxon>
        <taxon>Desulfovibrionia</taxon>
        <taxon>Desulfovibrionales</taxon>
        <taxon>Desulfovibrionaceae</taxon>
        <taxon>Lawsonia</taxon>
    </lineage>
</organism>
<dbReference type="InterPro" id="IPR015856">
    <property type="entry name" value="ABC_transpr_CbiO/EcfA_su"/>
</dbReference>
<dbReference type="GO" id="GO:0042626">
    <property type="term" value="F:ATPase-coupled transmembrane transporter activity"/>
    <property type="evidence" value="ECO:0007669"/>
    <property type="project" value="TreeGrafter"/>
</dbReference>
<dbReference type="InterPro" id="IPR050095">
    <property type="entry name" value="ECF_ABC_transporter_ATP-bd"/>
</dbReference>
<sequence length="246" mass="27442">MIQLNSVSFQWPQEHTPAVQDITFSLSSGSLLCICGSNGSGKSTLLQLLAGVQHICEGTYIMDEICCPGSESSLLKKTALLLQDVEIQLLGSTVKENLLLPWSNPKDEYKQKAYELASLFALEKYWNSSVHHLSHGQKQKLNIASALMLKPDLLLLDEPYSGLDYPATLQLSKILQQLGQKGLTRIISVHDLEQIIDITTNILILSEGKQVFFGSPKETLHMISEHPEWNIRLPSFWIQNASSQII</sequence>
<dbReference type="RefSeq" id="WP_011527257.1">
    <property type="nucleotide sequence ID" value="NC_008011.1"/>
</dbReference>
<dbReference type="HOGENOM" id="CLU_000604_1_2_7"/>
<evidence type="ECO:0000313" key="9">
    <source>
        <dbReference type="EMBL" id="CAJ55233.1"/>
    </source>
</evidence>
<keyword evidence="6" id="KW-1278">Translocase</keyword>